<dbReference type="EMBL" id="CP030041">
    <property type="protein sequence ID" value="AWW32478.1"/>
    <property type="molecule type" value="Genomic_DNA"/>
</dbReference>
<feature type="signal peptide" evidence="1">
    <location>
        <begin position="1"/>
        <end position="22"/>
    </location>
</feature>
<dbReference type="PANTHER" id="PTHR21666">
    <property type="entry name" value="PEPTIDASE-RELATED"/>
    <property type="match status" value="1"/>
</dbReference>
<evidence type="ECO:0000313" key="3">
    <source>
        <dbReference type="EMBL" id="AWW32478.1"/>
    </source>
</evidence>
<dbReference type="PANTHER" id="PTHR21666:SF285">
    <property type="entry name" value="M23 FAMILY METALLOPEPTIDASE"/>
    <property type="match status" value="1"/>
</dbReference>
<dbReference type="InterPro" id="IPR050570">
    <property type="entry name" value="Cell_wall_metabolism_enzyme"/>
</dbReference>
<proteinExistence type="predicted"/>
<dbReference type="Gene3D" id="2.70.70.10">
    <property type="entry name" value="Glucose Permease (Domain IIA)"/>
    <property type="match status" value="1"/>
</dbReference>
<dbReference type="AlphaFoldDB" id="A0A2Z4IPB7"/>
<dbReference type="OrthoDB" id="9810477at2"/>
<dbReference type="RefSeq" id="WP_112785851.1">
    <property type="nucleotide sequence ID" value="NZ_CP030041.1"/>
</dbReference>
<gene>
    <name evidence="3" type="ORF">DN752_21300</name>
</gene>
<evidence type="ECO:0000259" key="2">
    <source>
        <dbReference type="Pfam" id="PF01551"/>
    </source>
</evidence>
<keyword evidence="1" id="KW-0732">Signal</keyword>
<reference evidence="3 4" key="1">
    <citation type="submission" date="2018-06" db="EMBL/GenBank/DDBJ databases">
        <title>Echinicola strongylocentroti sp. nov., isolated from a sea urchin Strongylocentrotus intermedius.</title>
        <authorList>
            <person name="Bae S.S."/>
        </authorList>
    </citation>
    <scope>NUCLEOTIDE SEQUENCE [LARGE SCALE GENOMIC DNA]</scope>
    <source>
        <strain evidence="3 4">MEBiC08714</strain>
    </source>
</reference>
<evidence type="ECO:0000313" key="4">
    <source>
        <dbReference type="Proteomes" id="UP000248688"/>
    </source>
</evidence>
<evidence type="ECO:0000256" key="1">
    <source>
        <dbReference type="SAM" id="SignalP"/>
    </source>
</evidence>
<dbReference type="GO" id="GO:0004222">
    <property type="term" value="F:metalloendopeptidase activity"/>
    <property type="evidence" value="ECO:0007669"/>
    <property type="project" value="TreeGrafter"/>
</dbReference>
<feature type="chain" id="PRO_5016392146" evidence="1">
    <location>
        <begin position="23"/>
        <end position="622"/>
    </location>
</feature>
<dbReference type="Pfam" id="PF01551">
    <property type="entry name" value="Peptidase_M23"/>
    <property type="match status" value="2"/>
</dbReference>
<dbReference type="CDD" id="cd12797">
    <property type="entry name" value="M23_peptidase"/>
    <property type="match status" value="1"/>
</dbReference>
<name>A0A2Z4IPB7_9BACT</name>
<feature type="domain" description="M23ase beta-sheet core" evidence="2">
    <location>
        <begin position="53"/>
        <end position="111"/>
    </location>
</feature>
<dbReference type="Proteomes" id="UP000248688">
    <property type="component" value="Chromosome"/>
</dbReference>
<sequence>MRLSSLLLLLFLCTWNSNSLFAQIEKGYYQFPIKPGERNYLSGNMSEIRPNHFHSGIDIKTEGRQGLPVYAAADGYVYRMKVSSYGYGNVLYLKHPNGQYTLYGHLKDFNARIAKFMWQKMTAAEENDLEIYPDSMAVPVKKGEIIAYSGNTGSSGGPHLHFEIRDSLDRALDPLKFGFSEVKDSTSPTVRAVAITPLTLESRINGKFERTVLRLNYRDHKFVVDGNISITGKVGIEVSGYDKLDGAYNPNGFPHFEIYEEGQKTFDVNIDRIDFNLGRFLLTHTHQNRYTKLYTTAFNQFDFYSPDSLYSGAIEVAADSIKEVTVRLEDVFGNESLLELSFKGEKETHDVGSYSASRKKVEYIRNWMIIRADKTEGHKLAKFYVNGMMMDVMMSYEDPRFRTYIWDMDFGLPDSVDVCSEMIQPALQAKIPFNKEYYFNDGHTAIHFPKDALLETLFLQTERSTYYNRPSVKVNDDRGDYLRNEIEVSMDVSDYTGPREHVYVYQLYNNGYKRFLGGTWNDGHITFKTKYFGTFVLVKDETAPSIRAIRVNSSQLRFSIRDNLSGIKRFEARIDGKWVILRFEHKNGVIWTQKQDNAPFKGQFELKVTDNAGNYSVFSRKL</sequence>
<dbReference type="SUPFAM" id="SSF51261">
    <property type="entry name" value="Duplicated hybrid motif"/>
    <property type="match status" value="1"/>
</dbReference>
<accession>A0A2Z4IPB7</accession>
<protein>
    <submittedName>
        <fullName evidence="3">M23 family peptidase</fullName>
    </submittedName>
</protein>
<organism evidence="3 4">
    <name type="scientific">Echinicola strongylocentroti</name>
    <dbReference type="NCBI Taxonomy" id="1795355"/>
    <lineage>
        <taxon>Bacteria</taxon>
        <taxon>Pseudomonadati</taxon>
        <taxon>Bacteroidota</taxon>
        <taxon>Cytophagia</taxon>
        <taxon>Cytophagales</taxon>
        <taxon>Cyclobacteriaceae</taxon>
        <taxon>Echinicola</taxon>
    </lineage>
</organism>
<keyword evidence="4" id="KW-1185">Reference proteome</keyword>
<dbReference type="InterPro" id="IPR016047">
    <property type="entry name" value="M23ase_b-sheet_dom"/>
</dbReference>
<dbReference type="KEGG" id="est:DN752_21300"/>
<feature type="domain" description="M23ase beta-sheet core" evidence="2">
    <location>
        <begin position="140"/>
        <end position="173"/>
    </location>
</feature>
<dbReference type="InterPro" id="IPR011055">
    <property type="entry name" value="Dup_hybrid_motif"/>
</dbReference>